<gene>
    <name evidence="2" type="ORF">MLAUSG7_1431</name>
</gene>
<keyword evidence="1" id="KW-0812">Transmembrane</keyword>
<keyword evidence="3" id="KW-1185">Reference proteome</keyword>
<feature type="transmembrane region" description="Helical" evidence="1">
    <location>
        <begin position="208"/>
        <end position="229"/>
    </location>
</feature>
<accession>A0A8D6PYU0</accession>
<evidence type="ECO:0000313" key="3">
    <source>
        <dbReference type="Proteomes" id="UP000679213"/>
    </source>
</evidence>
<feature type="transmembrane region" description="Helical" evidence="1">
    <location>
        <begin position="13"/>
        <end position="32"/>
    </location>
</feature>
<feature type="transmembrane region" description="Helical" evidence="1">
    <location>
        <begin position="162"/>
        <end position="188"/>
    </location>
</feature>
<sequence>MNLFKYIRKDKKTLLLLFSGIVTFIFIFIPFLRFEMVGVPHKINAYPSISALCGLVLGPIYGALAIGVSTLIYFFIKPKAFYFGLYSIIPPVLATISAGALSEGKWKYSILIFIVGLLIFYSTNVGRVAFYHPILTIFALLLVVICRDKISKLLFNKDFKKTIIGALILSFTSVMVDHLYGSILGILYLHLNAEDYIISIPEYIKERIVMTIVGAIFVILVLEISKCFLKNATKLKEELLRKYIDEEVKLGRKFNVDEKLLKKYNLKIPSEEEQKEILMNIVDIMVLKNNKKTKKD</sequence>
<proteinExistence type="predicted"/>
<keyword evidence="1" id="KW-1133">Transmembrane helix</keyword>
<dbReference type="RefSeq" id="WP_214399756.1">
    <property type="nucleotide sequence ID" value="NZ_LR792632.1"/>
</dbReference>
<feature type="transmembrane region" description="Helical" evidence="1">
    <location>
        <begin position="52"/>
        <end position="76"/>
    </location>
</feature>
<evidence type="ECO:0000313" key="2">
    <source>
        <dbReference type="EMBL" id="CAB3289805.1"/>
    </source>
</evidence>
<name>A0A8D6PYU0_9EURY</name>
<reference evidence="2 3" key="1">
    <citation type="submission" date="2020-04" db="EMBL/GenBank/DDBJ databases">
        <authorList>
            <consortium name="Genoscope - CEA"/>
            <person name="William W."/>
        </authorList>
    </citation>
    <scope>NUCLEOTIDE SEQUENCE [LARGE SCALE GENOMIC DNA]</scope>
    <source>
        <strain evidence="2 3">SG7</strain>
    </source>
</reference>
<dbReference type="GeneID" id="65884215"/>
<dbReference type="AlphaFoldDB" id="A0A8D6PYU0"/>
<organism evidence="2 3">
    <name type="scientific">Methanocaldococcus lauensis</name>
    <dbReference type="NCBI Taxonomy" id="2546128"/>
    <lineage>
        <taxon>Archaea</taxon>
        <taxon>Methanobacteriati</taxon>
        <taxon>Methanobacteriota</taxon>
        <taxon>Methanomada group</taxon>
        <taxon>Methanococci</taxon>
        <taxon>Methanococcales</taxon>
        <taxon>Methanocaldococcaceae</taxon>
        <taxon>Methanocaldococcus</taxon>
    </lineage>
</organism>
<feature type="transmembrane region" description="Helical" evidence="1">
    <location>
        <begin position="82"/>
        <end position="101"/>
    </location>
</feature>
<dbReference type="EMBL" id="LR792632">
    <property type="protein sequence ID" value="CAB3289805.1"/>
    <property type="molecule type" value="Genomic_DNA"/>
</dbReference>
<protein>
    <recommendedName>
        <fullName evidence="4">ECF transporter S component</fullName>
    </recommendedName>
</protein>
<evidence type="ECO:0008006" key="4">
    <source>
        <dbReference type="Google" id="ProtNLM"/>
    </source>
</evidence>
<feature type="transmembrane region" description="Helical" evidence="1">
    <location>
        <begin position="108"/>
        <end position="124"/>
    </location>
</feature>
<dbReference type="KEGG" id="mesg:MLAUSG7_1431"/>
<keyword evidence="1" id="KW-0472">Membrane</keyword>
<evidence type="ECO:0000256" key="1">
    <source>
        <dbReference type="SAM" id="Phobius"/>
    </source>
</evidence>
<dbReference type="Proteomes" id="UP000679213">
    <property type="component" value="Chromosome I"/>
</dbReference>